<feature type="transmembrane region" description="Helical" evidence="7">
    <location>
        <begin position="322"/>
        <end position="342"/>
    </location>
</feature>
<organism evidence="9 10">
    <name type="scientific">Pseudonocardia halophobica</name>
    <dbReference type="NCBI Taxonomy" id="29401"/>
    <lineage>
        <taxon>Bacteria</taxon>
        <taxon>Bacillati</taxon>
        <taxon>Actinomycetota</taxon>
        <taxon>Actinomycetes</taxon>
        <taxon>Pseudonocardiales</taxon>
        <taxon>Pseudonocardiaceae</taxon>
        <taxon>Pseudonocardia</taxon>
    </lineage>
</organism>
<feature type="transmembrane region" description="Helical" evidence="7">
    <location>
        <begin position="23"/>
        <end position="45"/>
    </location>
</feature>
<evidence type="ECO:0000313" key="10">
    <source>
        <dbReference type="Proteomes" id="UP001143463"/>
    </source>
</evidence>
<dbReference type="PANTHER" id="PTHR43045:SF1">
    <property type="entry name" value="SHIKIMATE TRANSPORTER"/>
    <property type="match status" value="1"/>
</dbReference>
<feature type="transmembrane region" description="Helical" evidence="7">
    <location>
        <begin position="95"/>
        <end position="114"/>
    </location>
</feature>
<keyword evidence="5 7" id="KW-1133">Transmembrane helix</keyword>
<keyword evidence="10" id="KW-1185">Reference proteome</keyword>
<protein>
    <submittedName>
        <fullName evidence="9">MFS transporter</fullName>
    </submittedName>
</protein>
<evidence type="ECO:0000256" key="4">
    <source>
        <dbReference type="ARBA" id="ARBA00022692"/>
    </source>
</evidence>
<feature type="domain" description="Major facilitator superfamily (MFS) profile" evidence="8">
    <location>
        <begin position="23"/>
        <end position="437"/>
    </location>
</feature>
<evidence type="ECO:0000256" key="3">
    <source>
        <dbReference type="ARBA" id="ARBA00022475"/>
    </source>
</evidence>
<feature type="transmembrane region" description="Helical" evidence="7">
    <location>
        <begin position="196"/>
        <end position="215"/>
    </location>
</feature>
<dbReference type="PROSITE" id="PS50850">
    <property type="entry name" value="MFS"/>
    <property type="match status" value="1"/>
</dbReference>
<feature type="transmembrane region" description="Helical" evidence="7">
    <location>
        <begin position="120"/>
        <end position="139"/>
    </location>
</feature>
<dbReference type="GO" id="GO:0022857">
    <property type="term" value="F:transmembrane transporter activity"/>
    <property type="evidence" value="ECO:0007669"/>
    <property type="project" value="InterPro"/>
</dbReference>
<reference evidence="9" key="1">
    <citation type="journal article" date="2014" name="Int. J. Syst. Evol. Microbiol.">
        <title>Complete genome sequence of Corynebacterium casei LMG S-19264T (=DSM 44701T), isolated from a smear-ripened cheese.</title>
        <authorList>
            <consortium name="US DOE Joint Genome Institute (JGI-PGF)"/>
            <person name="Walter F."/>
            <person name="Albersmeier A."/>
            <person name="Kalinowski J."/>
            <person name="Ruckert C."/>
        </authorList>
    </citation>
    <scope>NUCLEOTIDE SEQUENCE</scope>
    <source>
        <strain evidence="9">VKM Ac-1069</strain>
    </source>
</reference>
<dbReference type="Gene3D" id="1.20.1250.20">
    <property type="entry name" value="MFS general substrate transporter like domains"/>
    <property type="match status" value="2"/>
</dbReference>
<feature type="transmembrane region" description="Helical" evidence="7">
    <location>
        <begin position="385"/>
        <end position="409"/>
    </location>
</feature>
<dbReference type="RefSeq" id="WP_051737185.1">
    <property type="nucleotide sequence ID" value="NZ_BAAAUZ010000011.1"/>
</dbReference>
<name>A0A9W6L2C9_9PSEU</name>
<dbReference type="InterPro" id="IPR036259">
    <property type="entry name" value="MFS_trans_sf"/>
</dbReference>
<gene>
    <name evidence="9" type="ORF">GCM10017577_09140</name>
</gene>
<evidence type="ECO:0000259" key="8">
    <source>
        <dbReference type="PROSITE" id="PS50850"/>
    </source>
</evidence>
<keyword evidence="3" id="KW-1003">Cell membrane</keyword>
<evidence type="ECO:0000256" key="5">
    <source>
        <dbReference type="ARBA" id="ARBA00022989"/>
    </source>
</evidence>
<dbReference type="InterPro" id="IPR020846">
    <property type="entry name" value="MFS_dom"/>
</dbReference>
<feature type="transmembrane region" description="Helical" evidence="7">
    <location>
        <begin position="160"/>
        <end position="184"/>
    </location>
</feature>
<dbReference type="InterPro" id="IPR011701">
    <property type="entry name" value="MFS"/>
</dbReference>
<dbReference type="Pfam" id="PF07690">
    <property type="entry name" value="MFS_1"/>
    <property type="match status" value="1"/>
</dbReference>
<proteinExistence type="predicted"/>
<comment type="caution">
    <text evidence="9">The sequence shown here is derived from an EMBL/GenBank/DDBJ whole genome shotgun (WGS) entry which is preliminary data.</text>
</comment>
<keyword evidence="2" id="KW-0813">Transport</keyword>
<evidence type="ECO:0000256" key="1">
    <source>
        <dbReference type="ARBA" id="ARBA00004651"/>
    </source>
</evidence>
<dbReference type="GO" id="GO:0005886">
    <property type="term" value="C:plasma membrane"/>
    <property type="evidence" value="ECO:0007669"/>
    <property type="project" value="UniProtKB-SubCell"/>
</dbReference>
<sequence length="460" mass="47385">MTHATPTEPPAAHGRRQPSLARLLTASAAGTVVETYDIILTALVASLVFNHAFFPDIAPWIGTLAALGAAAIAYVGRPLGAIIFGWFGDKYSRLLALRVSILGTGVATVAIGVIPTAATIGVWAPVLLVVLRLIQGISLGGEFGGATLVAMENAPPKRRFFYGTFASVGSMGGVALATIVVLVVTSAMGMETFREWGWRVPFIASVLLIVVAYVARRIDESAEFVEAKAAADSAPELAKDSSVDGLSVLKRAVLVLAGIVMTVPTVSITYSLSTGMLPLVNAGGLPGISVTAYQIALVMLSLVAIPISLYGGWLGTRYRPELIIRIGAVWTAVAAFPVIWLLQSGSTVLLFVGMLLATPGYALVSGPAAAFVASALPVRLRYLGIGIAYAGAALVGGGVLPIVALAIAGEGYRTVLPFACILCGAGLVALFATVFTKRAQQAVARSAGLDDDLPEAASVG</sequence>
<evidence type="ECO:0000256" key="2">
    <source>
        <dbReference type="ARBA" id="ARBA00022448"/>
    </source>
</evidence>
<keyword evidence="6 7" id="KW-0472">Membrane</keyword>
<dbReference type="AlphaFoldDB" id="A0A9W6L2C9"/>
<feature type="transmembrane region" description="Helical" evidence="7">
    <location>
        <begin position="415"/>
        <end position="435"/>
    </location>
</feature>
<feature type="transmembrane region" description="Helical" evidence="7">
    <location>
        <begin position="292"/>
        <end position="310"/>
    </location>
</feature>
<feature type="transmembrane region" description="Helical" evidence="7">
    <location>
        <begin position="252"/>
        <end position="272"/>
    </location>
</feature>
<feature type="transmembrane region" description="Helical" evidence="7">
    <location>
        <begin position="348"/>
        <end position="373"/>
    </location>
</feature>
<evidence type="ECO:0000313" key="9">
    <source>
        <dbReference type="EMBL" id="GLL09774.1"/>
    </source>
</evidence>
<accession>A0A9W6L2C9</accession>
<dbReference type="SUPFAM" id="SSF103473">
    <property type="entry name" value="MFS general substrate transporter"/>
    <property type="match status" value="1"/>
</dbReference>
<dbReference type="PANTHER" id="PTHR43045">
    <property type="entry name" value="SHIKIMATE TRANSPORTER"/>
    <property type="match status" value="1"/>
</dbReference>
<comment type="subcellular location">
    <subcellularLocation>
        <location evidence="1">Cell membrane</location>
        <topology evidence="1">Multi-pass membrane protein</topology>
    </subcellularLocation>
</comment>
<dbReference type="EMBL" id="BSFQ01000003">
    <property type="protein sequence ID" value="GLL09774.1"/>
    <property type="molecule type" value="Genomic_DNA"/>
</dbReference>
<keyword evidence="4 7" id="KW-0812">Transmembrane</keyword>
<reference evidence="9" key="2">
    <citation type="submission" date="2023-01" db="EMBL/GenBank/DDBJ databases">
        <authorList>
            <person name="Sun Q."/>
            <person name="Evtushenko L."/>
        </authorList>
    </citation>
    <scope>NUCLEOTIDE SEQUENCE</scope>
    <source>
        <strain evidence="9">VKM Ac-1069</strain>
    </source>
</reference>
<evidence type="ECO:0000256" key="6">
    <source>
        <dbReference type="ARBA" id="ARBA00023136"/>
    </source>
</evidence>
<dbReference type="Proteomes" id="UP001143463">
    <property type="component" value="Unassembled WGS sequence"/>
</dbReference>
<evidence type="ECO:0000256" key="7">
    <source>
        <dbReference type="SAM" id="Phobius"/>
    </source>
</evidence>